<evidence type="ECO:0000256" key="8">
    <source>
        <dbReference type="ARBA" id="ARBA00022692"/>
    </source>
</evidence>
<protein>
    <recommendedName>
        <fullName evidence="4">Photosystem I reaction center subunit V, chloroplastic</fullName>
    </recommendedName>
    <alternativeName>
        <fullName evidence="13">PSI-G</fullName>
    </alternativeName>
</protein>
<evidence type="ECO:0000256" key="14">
    <source>
        <dbReference type="SAM" id="Phobius"/>
    </source>
</evidence>
<keyword evidence="10" id="KW-0809">Transit peptide</keyword>
<evidence type="ECO:0000256" key="1">
    <source>
        <dbReference type="ARBA" id="ARBA00004141"/>
    </source>
</evidence>
<evidence type="ECO:0000256" key="5">
    <source>
        <dbReference type="ARBA" id="ARBA00022528"/>
    </source>
</evidence>
<dbReference type="PANTHER" id="PTHR34195:SF1">
    <property type="entry name" value="PHOTOSYSTEM I REACTION CENTER SUBUNIT V, CHLOROPLASTIC"/>
    <property type="match status" value="1"/>
</dbReference>
<gene>
    <name evidence="15" type="ORF">VaNZ11_014753</name>
</gene>
<keyword evidence="9" id="KW-0603">Photosystem I</keyword>
<comment type="subcellular location">
    <subcellularLocation>
        <location evidence="1">Membrane</location>
        <topology evidence="1">Multi-pass membrane protein</topology>
    </subcellularLocation>
    <subcellularLocation>
        <location evidence="2">Plastid</location>
        <location evidence="2">Chloroplast</location>
    </subcellularLocation>
</comment>
<keyword evidence="6" id="KW-0602">Photosynthesis</keyword>
<name>A0ABQ5SJS2_9CHLO</name>
<dbReference type="InterPro" id="IPR023618">
    <property type="entry name" value="PSI_PsaG/PsaK_dom"/>
</dbReference>
<keyword evidence="12 14" id="KW-0472">Membrane</keyword>
<organism evidence="15 16">
    <name type="scientific">Volvox africanus</name>
    <dbReference type="NCBI Taxonomy" id="51714"/>
    <lineage>
        <taxon>Eukaryota</taxon>
        <taxon>Viridiplantae</taxon>
        <taxon>Chlorophyta</taxon>
        <taxon>core chlorophytes</taxon>
        <taxon>Chlorophyceae</taxon>
        <taxon>CS clade</taxon>
        <taxon>Chlamydomonadales</taxon>
        <taxon>Volvocaceae</taxon>
        <taxon>Volvox</taxon>
    </lineage>
</organism>
<sequence length="138" mass="14409">GKAESSPGRVSKTPSVKMALALANRPALRASAVARRPARRTVVTKAALDPALVISGSTAAFLAVGRFVFLPYQRREANFDASVGPKTTGSTYFDDLQKTSTVFGTNDPAGFNIIDVFGWGALGHAVGFAVLAINSLQA</sequence>
<evidence type="ECO:0000256" key="10">
    <source>
        <dbReference type="ARBA" id="ARBA00022946"/>
    </source>
</evidence>
<evidence type="ECO:0000256" key="7">
    <source>
        <dbReference type="ARBA" id="ARBA00022640"/>
    </source>
</evidence>
<proteinExistence type="inferred from homology"/>
<reference evidence="15 16" key="1">
    <citation type="journal article" date="2023" name="IScience">
        <title>Expanded male sex-determining region conserved during the evolution of homothallism in the green alga Volvox.</title>
        <authorList>
            <person name="Yamamoto K."/>
            <person name="Matsuzaki R."/>
            <person name="Mahakham W."/>
            <person name="Heman W."/>
            <person name="Sekimoto H."/>
            <person name="Kawachi M."/>
            <person name="Minakuchi Y."/>
            <person name="Toyoda A."/>
            <person name="Nozaki H."/>
        </authorList>
    </citation>
    <scope>NUCLEOTIDE SEQUENCE [LARGE SCALE GENOMIC DNA]</scope>
    <source>
        <strain evidence="15 16">NIES-4468</strain>
    </source>
</reference>
<evidence type="ECO:0000256" key="2">
    <source>
        <dbReference type="ARBA" id="ARBA00004229"/>
    </source>
</evidence>
<keyword evidence="7" id="KW-0934">Plastid</keyword>
<evidence type="ECO:0000256" key="13">
    <source>
        <dbReference type="ARBA" id="ARBA00033434"/>
    </source>
</evidence>
<dbReference type="NCBIfam" id="TIGR03051">
    <property type="entry name" value="PS_I_psaG_plant"/>
    <property type="match status" value="1"/>
</dbReference>
<keyword evidence="8 14" id="KW-0812">Transmembrane</keyword>
<keyword evidence="5" id="KW-0150">Chloroplast</keyword>
<evidence type="ECO:0000256" key="3">
    <source>
        <dbReference type="ARBA" id="ARBA00006458"/>
    </source>
</evidence>
<accession>A0ABQ5SJS2</accession>
<dbReference type="Pfam" id="PF01241">
    <property type="entry name" value="PSI_PSAK"/>
    <property type="match status" value="1"/>
</dbReference>
<evidence type="ECO:0000256" key="12">
    <source>
        <dbReference type="ARBA" id="ARBA00023136"/>
    </source>
</evidence>
<dbReference type="PANTHER" id="PTHR34195">
    <property type="entry name" value="PHOTOSYSTEM I REACTION CENTER SUBUNIT V, CHLOROPLASTIC-RELATED"/>
    <property type="match status" value="1"/>
</dbReference>
<keyword evidence="11 14" id="KW-1133">Transmembrane helix</keyword>
<evidence type="ECO:0000256" key="11">
    <source>
        <dbReference type="ARBA" id="ARBA00022989"/>
    </source>
</evidence>
<evidence type="ECO:0000256" key="9">
    <source>
        <dbReference type="ARBA" id="ARBA00022836"/>
    </source>
</evidence>
<feature type="transmembrane region" description="Helical" evidence="14">
    <location>
        <begin position="46"/>
        <end position="69"/>
    </location>
</feature>
<evidence type="ECO:0000256" key="4">
    <source>
        <dbReference type="ARBA" id="ARBA00013810"/>
    </source>
</evidence>
<dbReference type="Gene3D" id="1.10.286.40">
    <property type="entry name" value="Chlorophyll a-b binding protein like"/>
    <property type="match status" value="1"/>
</dbReference>
<dbReference type="InterPro" id="IPR000549">
    <property type="entry name" value="PSI_PsaG/PsaK"/>
</dbReference>
<dbReference type="InterPro" id="IPR016370">
    <property type="entry name" value="PSI_PsaG/PsaK_pln"/>
</dbReference>
<dbReference type="Proteomes" id="UP001165090">
    <property type="component" value="Unassembled WGS sequence"/>
</dbReference>
<dbReference type="PROSITE" id="PS01026">
    <property type="entry name" value="PHOTOSYSTEM_I_PSAGK"/>
    <property type="match status" value="1"/>
</dbReference>
<comment type="similarity">
    <text evidence="3">Belongs to the PsaG/PsaK family.</text>
</comment>
<feature type="non-terminal residue" evidence="15">
    <location>
        <position position="1"/>
    </location>
</feature>
<evidence type="ECO:0000313" key="16">
    <source>
        <dbReference type="Proteomes" id="UP001165090"/>
    </source>
</evidence>
<comment type="caution">
    <text evidence="15">The sequence shown here is derived from an EMBL/GenBank/DDBJ whole genome shotgun (WGS) entry which is preliminary data.</text>
</comment>
<dbReference type="EMBL" id="BSDZ01000089">
    <property type="protein sequence ID" value="GLI70019.1"/>
    <property type="molecule type" value="Genomic_DNA"/>
</dbReference>
<dbReference type="InterPro" id="IPR017494">
    <property type="entry name" value="PSI_PsaG"/>
</dbReference>
<evidence type="ECO:0000256" key="6">
    <source>
        <dbReference type="ARBA" id="ARBA00022531"/>
    </source>
</evidence>
<evidence type="ECO:0000313" key="15">
    <source>
        <dbReference type="EMBL" id="GLI70019.1"/>
    </source>
</evidence>
<keyword evidence="16" id="KW-1185">Reference proteome</keyword>
<feature type="transmembrane region" description="Helical" evidence="14">
    <location>
        <begin position="116"/>
        <end position="136"/>
    </location>
</feature>